<dbReference type="CDD" id="cd00761">
    <property type="entry name" value="Glyco_tranf_GTA_type"/>
    <property type="match status" value="1"/>
</dbReference>
<accession>A0AAJ6NP27</accession>
<protein>
    <submittedName>
        <fullName evidence="2">Glycosyltransferase family 2 protein</fullName>
        <ecNumber evidence="2">2.4.-.-</ecNumber>
    </submittedName>
</protein>
<keyword evidence="2" id="KW-0808">Transferase</keyword>
<dbReference type="RefSeq" id="WP_281481409.1">
    <property type="nucleotide sequence ID" value="NZ_CP124543.1"/>
</dbReference>
<dbReference type="SUPFAM" id="SSF53448">
    <property type="entry name" value="Nucleotide-diphospho-sugar transferases"/>
    <property type="match status" value="1"/>
</dbReference>
<evidence type="ECO:0000313" key="3">
    <source>
        <dbReference type="Proteomes" id="UP001223520"/>
    </source>
</evidence>
<dbReference type="PANTHER" id="PTHR22916">
    <property type="entry name" value="GLYCOSYLTRANSFERASE"/>
    <property type="match status" value="1"/>
</dbReference>
<evidence type="ECO:0000313" key="2">
    <source>
        <dbReference type="EMBL" id="WGV24079.1"/>
    </source>
</evidence>
<dbReference type="InterPro" id="IPR001173">
    <property type="entry name" value="Glyco_trans_2-like"/>
</dbReference>
<dbReference type="InterPro" id="IPR029044">
    <property type="entry name" value="Nucleotide-diphossugar_trans"/>
</dbReference>
<dbReference type="Proteomes" id="UP001223520">
    <property type="component" value="Chromosome"/>
</dbReference>
<proteinExistence type="predicted"/>
<dbReference type="AlphaFoldDB" id="A0AAJ6NP27"/>
<sequence length="299" mass="34432">MKITCSILCYNYGRYLAQAIESCLNQQPGDYDLEVLVIDDGSTDETFEVCLNYQDRIRVLRSENQGFGASLNRGIIEASGDYVCLLDADDYFALNKLVTILPYLQQGYLYIEHLKQYVDIKGNNIENRLATGSTGTFCVNRNTALTLLPAENEIFFHPINSAGHGIHIDKVLSFYRVHESSYFRAGIWWQEKKSYERQVTKYHYLAKVTHALADRLLIMAEETSCNWAKPEMLKKISSEYRAIAYYDEMEGFLFLNKKREALLTCLKILIAAFQSQNGLTIWHIRIIFRGLMGRPIILE</sequence>
<name>A0AAJ6NP27_9CYAN</name>
<dbReference type="PANTHER" id="PTHR22916:SF3">
    <property type="entry name" value="UDP-GLCNAC:BETAGAL BETA-1,3-N-ACETYLGLUCOSAMINYLTRANSFERASE-LIKE PROTEIN 1"/>
    <property type="match status" value="1"/>
</dbReference>
<reference evidence="2 3" key="1">
    <citation type="journal article" date="2023" name="Limnol Oceanogr Lett">
        <title>Environmental adaptations by the intertidal Antarctic cyanobacterium Halotia branconii CENA392 as revealed using long-read genome sequencing.</title>
        <authorList>
            <person name="Dextro R.B."/>
            <person name="Delbaje E."/>
            <person name="Freitas P.N.N."/>
            <person name="Geraldes V."/>
            <person name="Pinto E."/>
            <person name="Long P.F."/>
            <person name="Fiore M.F."/>
        </authorList>
    </citation>
    <scope>NUCLEOTIDE SEQUENCE [LARGE SCALE GENOMIC DNA]</scope>
    <source>
        <strain evidence="2 3">CENA392</strain>
    </source>
</reference>
<organism evidence="2 3">
    <name type="scientific">Halotia branconii CENA392</name>
    <dbReference type="NCBI Taxonomy" id="1539056"/>
    <lineage>
        <taxon>Bacteria</taxon>
        <taxon>Bacillati</taxon>
        <taxon>Cyanobacteriota</taxon>
        <taxon>Cyanophyceae</taxon>
        <taxon>Nostocales</taxon>
        <taxon>Nodulariaceae</taxon>
        <taxon>Halotia</taxon>
    </lineage>
</organism>
<dbReference type="EMBL" id="CP124543">
    <property type="protein sequence ID" value="WGV24079.1"/>
    <property type="molecule type" value="Genomic_DNA"/>
</dbReference>
<keyword evidence="2" id="KW-0328">Glycosyltransferase</keyword>
<feature type="domain" description="Glycosyltransferase 2-like" evidence="1">
    <location>
        <begin position="7"/>
        <end position="112"/>
    </location>
</feature>
<keyword evidence="3" id="KW-1185">Reference proteome</keyword>
<dbReference type="EC" id="2.4.-.-" evidence="2"/>
<dbReference type="Pfam" id="PF00535">
    <property type="entry name" value="Glycos_transf_2"/>
    <property type="match status" value="1"/>
</dbReference>
<dbReference type="KEGG" id="hbq:QI031_20035"/>
<dbReference type="GO" id="GO:0016758">
    <property type="term" value="F:hexosyltransferase activity"/>
    <property type="evidence" value="ECO:0007669"/>
    <property type="project" value="UniProtKB-ARBA"/>
</dbReference>
<evidence type="ECO:0000259" key="1">
    <source>
        <dbReference type="Pfam" id="PF00535"/>
    </source>
</evidence>
<dbReference type="Gene3D" id="3.90.550.10">
    <property type="entry name" value="Spore Coat Polysaccharide Biosynthesis Protein SpsA, Chain A"/>
    <property type="match status" value="1"/>
</dbReference>
<gene>
    <name evidence="2" type="ORF">QI031_20035</name>
</gene>